<gene>
    <name evidence="6" type="ORF">ACFPUY_42870</name>
</gene>
<dbReference type="PANTHER" id="PTHR43884">
    <property type="entry name" value="ACYL-COA DEHYDROGENASE"/>
    <property type="match status" value="1"/>
</dbReference>
<dbReference type="GO" id="GO:0016491">
    <property type="term" value="F:oxidoreductase activity"/>
    <property type="evidence" value="ECO:0007669"/>
    <property type="project" value="UniProtKB-KW"/>
</dbReference>
<feature type="domain" description="Acyl-CoA dehydrogenase/oxidase N-terminal" evidence="5">
    <location>
        <begin position="7"/>
        <end position="110"/>
    </location>
</feature>
<dbReference type="Pfam" id="PF02771">
    <property type="entry name" value="Acyl-CoA_dh_N"/>
    <property type="match status" value="1"/>
</dbReference>
<sequence length="364" mass="37546">MDFGLDETQEALRDLAAGLLAKEASQERLEAHERGGAPYDERLWQALREAGLTAICVPEHAGGAGLGPVEMAVVLREAGARAVPGPLAATLVSTLAASRYGTPDQQKRLTGAAVSTVAIREPGGALADPPATTAERKAGGWALTGRKCGVAYPDGDLLVTADEGLFLVRAASTAEATAPASGIAPAGEAAVVAVSEFASTGEVVATVTFDAAPAERVAGPEAVEGVRHLYTAATAAQASGVLAGALRLTTEHVRDRRQFGRALAEFQAVTTQVADVYIAARALDVAMWSGAWRLAEGLPAEEDLALAAYHTSEAARALYTCQHLHGGLGLDVTYPLHRYFAHAKHLAHLLGGADAQLDLIGALA</sequence>
<evidence type="ECO:0000256" key="1">
    <source>
        <dbReference type="ARBA" id="ARBA00022630"/>
    </source>
</evidence>
<feature type="domain" description="Acyl-CoA dehydrogenase/oxidase C-terminal" evidence="4">
    <location>
        <begin position="233"/>
        <end position="361"/>
    </location>
</feature>
<protein>
    <submittedName>
        <fullName evidence="6">Acyl-CoA dehydrogenase family protein</fullName>
        <ecNumber evidence="6">1.-.-.-</ecNumber>
    </submittedName>
</protein>
<proteinExistence type="predicted"/>
<dbReference type="Proteomes" id="UP001596096">
    <property type="component" value="Unassembled WGS sequence"/>
</dbReference>
<keyword evidence="3 6" id="KW-0560">Oxidoreductase</keyword>
<dbReference type="EC" id="1.-.-.-" evidence="6"/>
<dbReference type="Pfam" id="PF00441">
    <property type="entry name" value="Acyl-CoA_dh_1"/>
    <property type="match status" value="1"/>
</dbReference>
<evidence type="ECO:0000256" key="3">
    <source>
        <dbReference type="ARBA" id="ARBA00023002"/>
    </source>
</evidence>
<dbReference type="InterPro" id="IPR013786">
    <property type="entry name" value="AcylCoA_DH/ox_N"/>
</dbReference>
<keyword evidence="1" id="KW-0285">Flavoprotein</keyword>
<dbReference type="InterPro" id="IPR009075">
    <property type="entry name" value="AcylCo_DH/oxidase_C"/>
</dbReference>
<accession>A0ABW1CB82</accession>
<evidence type="ECO:0000256" key="2">
    <source>
        <dbReference type="ARBA" id="ARBA00022827"/>
    </source>
</evidence>
<name>A0ABW1CB82_9ACTN</name>
<keyword evidence="7" id="KW-1185">Reference proteome</keyword>
<evidence type="ECO:0000259" key="5">
    <source>
        <dbReference type="Pfam" id="PF02771"/>
    </source>
</evidence>
<dbReference type="EMBL" id="JBHSNW010000041">
    <property type="protein sequence ID" value="MFC5821868.1"/>
    <property type="molecule type" value="Genomic_DNA"/>
</dbReference>
<dbReference type="RefSeq" id="WP_219550995.1">
    <property type="nucleotide sequence ID" value="NZ_JAHKRN010000066.1"/>
</dbReference>
<organism evidence="6 7">
    <name type="scientific">Nonomuraea harbinensis</name>
    <dbReference type="NCBI Taxonomy" id="1286938"/>
    <lineage>
        <taxon>Bacteria</taxon>
        <taxon>Bacillati</taxon>
        <taxon>Actinomycetota</taxon>
        <taxon>Actinomycetes</taxon>
        <taxon>Streptosporangiales</taxon>
        <taxon>Streptosporangiaceae</taxon>
        <taxon>Nonomuraea</taxon>
    </lineage>
</organism>
<evidence type="ECO:0000313" key="7">
    <source>
        <dbReference type="Proteomes" id="UP001596096"/>
    </source>
</evidence>
<comment type="caution">
    <text evidence="6">The sequence shown here is derived from an EMBL/GenBank/DDBJ whole genome shotgun (WGS) entry which is preliminary data.</text>
</comment>
<dbReference type="PANTHER" id="PTHR43884:SF20">
    <property type="entry name" value="ACYL-COA DEHYDROGENASE FADE28"/>
    <property type="match status" value="1"/>
</dbReference>
<reference evidence="7" key="1">
    <citation type="journal article" date="2019" name="Int. J. Syst. Evol. Microbiol.">
        <title>The Global Catalogue of Microorganisms (GCM) 10K type strain sequencing project: providing services to taxonomists for standard genome sequencing and annotation.</title>
        <authorList>
            <consortium name="The Broad Institute Genomics Platform"/>
            <consortium name="The Broad Institute Genome Sequencing Center for Infectious Disease"/>
            <person name="Wu L."/>
            <person name="Ma J."/>
        </authorList>
    </citation>
    <scope>NUCLEOTIDE SEQUENCE [LARGE SCALE GENOMIC DNA]</scope>
    <source>
        <strain evidence="7">CGMCC 4.7106</strain>
    </source>
</reference>
<evidence type="ECO:0000313" key="6">
    <source>
        <dbReference type="EMBL" id="MFC5821868.1"/>
    </source>
</evidence>
<evidence type="ECO:0000259" key="4">
    <source>
        <dbReference type="Pfam" id="PF00441"/>
    </source>
</evidence>
<keyword evidence="2" id="KW-0274">FAD</keyword>